<dbReference type="PIRSF" id="PIRSF015617">
    <property type="entry name" value="Adensltrnsf_CobA"/>
    <property type="match status" value="1"/>
</dbReference>
<dbReference type="Pfam" id="PF02572">
    <property type="entry name" value="CobA_CobO_BtuR"/>
    <property type="match status" value="1"/>
</dbReference>
<keyword evidence="2" id="KW-1185">Reference proteome</keyword>
<accession>A0ABV1E1V5</accession>
<proteinExistence type="predicted"/>
<protein>
    <submittedName>
        <fullName evidence="1">Cob(I)yrinic acid a,c-diamide adenosyltransferase</fullName>
    </submittedName>
</protein>
<dbReference type="PANTHER" id="PTHR46638">
    <property type="entry name" value="CORRINOID ADENOSYLTRANSFERASE"/>
    <property type="match status" value="1"/>
</dbReference>
<dbReference type="SUPFAM" id="SSF52540">
    <property type="entry name" value="P-loop containing nucleoside triphosphate hydrolases"/>
    <property type="match status" value="1"/>
</dbReference>
<dbReference type="Gene3D" id="3.40.50.300">
    <property type="entry name" value="P-loop containing nucleotide triphosphate hydrolases"/>
    <property type="match status" value="1"/>
</dbReference>
<organism evidence="1 2">
    <name type="scientific">Solibaculum intestinale</name>
    <dbReference type="NCBI Taxonomy" id="3133165"/>
    <lineage>
        <taxon>Bacteria</taxon>
        <taxon>Bacillati</taxon>
        <taxon>Bacillota</taxon>
        <taxon>Clostridia</taxon>
        <taxon>Eubacteriales</taxon>
        <taxon>Oscillospiraceae</taxon>
        <taxon>Solibaculum</taxon>
    </lineage>
</organism>
<sequence length="174" mass="18804">MTKGYVQVYTGDGKGKTTAAVGLAVRAAGAGLRVYFGQFLKDVPCCAVKALSDRFPEITVRQFGSGKGLLLGRDEKEEDRECAQRGFVACGEAIRSQVYDLVILDEINVAVSLGLVSEEQVLSLLEHRPSAVELVLTGRGAGESVRKAADLVTEMCERKHYFHQGVAARQGIEE</sequence>
<dbReference type="EMBL" id="JBBMFD010000021">
    <property type="protein sequence ID" value="MEQ2441291.1"/>
    <property type="molecule type" value="Genomic_DNA"/>
</dbReference>
<dbReference type="InterPro" id="IPR027417">
    <property type="entry name" value="P-loop_NTPase"/>
</dbReference>
<dbReference type="CDD" id="cd00561">
    <property type="entry name" value="CobA_ACA"/>
    <property type="match status" value="1"/>
</dbReference>
<comment type="caution">
    <text evidence="1">The sequence shown here is derived from an EMBL/GenBank/DDBJ whole genome shotgun (WGS) entry which is preliminary data.</text>
</comment>
<evidence type="ECO:0000313" key="1">
    <source>
        <dbReference type="EMBL" id="MEQ2441291.1"/>
    </source>
</evidence>
<name>A0ABV1E1V5_9FIRM</name>
<gene>
    <name evidence="1" type="ORF">WMO26_10680</name>
</gene>
<dbReference type="PANTHER" id="PTHR46638:SF1">
    <property type="entry name" value="CORRINOID ADENOSYLTRANSFERASE"/>
    <property type="match status" value="1"/>
</dbReference>
<dbReference type="Proteomes" id="UP001489509">
    <property type="component" value="Unassembled WGS sequence"/>
</dbReference>
<reference evidence="1 2" key="1">
    <citation type="submission" date="2024-03" db="EMBL/GenBank/DDBJ databases">
        <title>Human intestinal bacterial collection.</title>
        <authorList>
            <person name="Pauvert C."/>
            <person name="Hitch T.C.A."/>
            <person name="Clavel T."/>
        </authorList>
    </citation>
    <scope>NUCLEOTIDE SEQUENCE [LARGE SCALE GENOMIC DNA]</scope>
    <source>
        <strain evidence="1 2">CLA-JM-H44</strain>
    </source>
</reference>
<dbReference type="InterPro" id="IPR003724">
    <property type="entry name" value="CblAdoTrfase_CobA"/>
</dbReference>
<evidence type="ECO:0000313" key="2">
    <source>
        <dbReference type="Proteomes" id="UP001489509"/>
    </source>
</evidence>
<dbReference type="RefSeq" id="WP_349220301.1">
    <property type="nucleotide sequence ID" value="NZ_JBBMFD010000021.1"/>
</dbReference>